<accession>A0ABW4MFJ1</accession>
<evidence type="ECO:0000256" key="2">
    <source>
        <dbReference type="SAM" id="SignalP"/>
    </source>
</evidence>
<feature type="region of interest" description="Disordered" evidence="1">
    <location>
        <begin position="370"/>
        <end position="399"/>
    </location>
</feature>
<feature type="chain" id="PRO_5046912399" evidence="2">
    <location>
        <begin position="27"/>
        <end position="399"/>
    </location>
</feature>
<name>A0ABW4MFJ1_9SPHN</name>
<feature type="region of interest" description="Disordered" evidence="1">
    <location>
        <begin position="177"/>
        <end position="200"/>
    </location>
</feature>
<keyword evidence="2" id="KW-0732">Signal</keyword>
<evidence type="ECO:0000313" key="4">
    <source>
        <dbReference type="Proteomes" id="UP001597215"/>
    </source>
</evidence>
<protein>
    <submittedName>
        <fullName evidence="3">Uncharacterized protein</fullName>
    </submittedName>
</protein>
<dbReference type="Proteomes" id="UP001597215">
    <property type="component" value="Unassembled WGS sequence"/>
</dbReference>
<keyword evidence="4" id="KW-1185">Reference proteome</keyword>
<organism evidence="3 4">
    <name type="scientific">Sphingorhabdus buctiana</name>
    <dbReference type="NCBI Taxonomy" id="1508805"/>
    <lineage>
        <taxon>Bacteria</taxon>
        <taxon>Pseudomonadati</taxon>
        <taxon>Pseudomonadota</taxon>
        <taxon>Alphaproteobacteria</taxon>
        <taxon>Sphingomonadales</taxon>
        <taxon>Sphingomonadaceae</taxon>
        <taxon>Sphingorhabdus</taxon>
    </lineage>
</organism>
<comment type="caution">
    <text evidence="3">The sequence shown here is derived from an EMBL/GenBank/DDBJ whole genome shotgun (WGS) entry which is preliminary data.</text>
</comment>
<proteinExistence type="predicted"/>
<feature type="signal peptide" evidence="2">
    <location>
        <begin position="1"/>
        <end position="26"/>
    </location>
</feature>
<feature type="compositionally biased region" description="Low complexity" evidence="1">
    <location>
        <begin position="387"/>
        <end position="399"/>
    </location>
</feature>
<evidence type="ECO:0000313" key="3">
    <source>
        <dbReference type="EMBL" id="MFD1767793.1"/>
    </source>
</evidence>
<sequence>MRFTYRFASLAALAATLAVVPGSAQKTTDPKATYAMDVSTMSGMGMGAMMGGGLGSLFGGGGGDNYMLELRLTSATPSPTQPEKGDHFFLPIAKMGKSVPLIGDAPGEAKPDREYDPNQTMEKPKGRILMFWGCHANAPKGQPFIIDFAKMPTAKMPANMPQQMQRYQAEAKARDANAAWWPNGKNGKQPRSGSSLRGEHRITSGFTPEIKFSLINDYMASLNVNPNDSAAFIQLNWNSVPTATGYVAWAMGGMERAGQGGDMVMWTSANNRDFGEGMGWLSPAEVQRQIGLKNVMPPSQTSCQIPAEAKAAAGGMMFGSMNAFGPEENFAFPPKPADPKAVWNIEWTAKARFRAFASFMTGMGSSGMGGMGEGGTAPAPKKKKPCKGPLGIPIPGTEC</sequence>
<dbReference type="EMBL" id="JBHUEL010000011">
    <property type="protein sequence ID" value="MFD1767793.1"/>
    <property type="molecule type" value="Genomic_DNA"/>
</dbReference>
<evidence type="ECO:0000256" key="1">
    <source>
        <dbReference type="SAM" id="MobiDB-lite"/>
    </source>
</evidence>
<gene>
    <name evidence="3" type="ORF">ACFSAG_13175</name>
</gene>
<reference evidence="4" key="1">
    <citation type="journal article" date="2019" name="Int. J. Syst. Evol. Microbiol.">
        <title>The Global Catalogue of Microorganisms (GCM) 10K type strain sequencing project: providing services to taxonomists for standard genome sequencing and annotation.</title>
        <authorList>
            <consortium name="The Broad Institute Genomics Platform"/>
            <consortium name="The Broad Institute Genome Sequencing Center for Infectious Disease"/>
            <person name="Wu L."/>
            <person name="Ma J."/>
        </authorList>
    </citation>
    <scope>NUCLEOTIDE SEQUENCE [LARGE SCALE GENOMIC DNA]</scope>
    <source>
        <strain evidence="4">CGMCC 1.12449</strain>
    </source>
</reference>
<dbReference type="RefSeq" id="WP_381515661.1">
    <property type="nucleotide sequence ID" value="NZ_JBHUEL010000011.1"/>
</dbReference>